<dbReference type="GO" id="GO:0032433">
    <property type="term" value="C:filopodium tip"/>
    <property type="evidence" value="ECO:0007669"/>
    <property type="project" value="TreeGrafter"/>
</dbReference>
<dbReference type="GO" id="GO:0030833">
    <property type="term" value="P:regulation of actin filament polymerization"/>
    <property type="evidence" value="ECO:0007669"/>
    <property type="project" value="TreeGrafter"/>
</dbReference>
<sequence>MKTKSSEELSQFYYTPDLSSFVRDVRIPDITEEYDPVKSYPSVVDRFYTRYYFVRPEKKDEDHMVLVHSNRICLIGLSPKHVALQKGIASVTYDIGNYDRSKNQVSGKAKKGGMQLQPGTALALVKCIDGSEYKVVSSITGRLIEVNSRIVENPKMMESEGEGYVAIVLPRLDKVETIKASLMTEEQYNEFINQELDQ</sequence>
<dbReference type="GO" id="GO:0051015">
    <property type="term" value="F:actin filament binding"/>
    <property type="evidence" value="ECO:0007669"/>
    <property type="project" value="TreeGrafter"/>
</dbReference>
<evidence type="ECO:0000256" key="2">
    <source>
        <dbReference type="ARBA" id="ARBA00019325"/>
    </source>
</evidence>
<proteinExistence type="inferred from homology"/>
<accession>A0A1B0EXE3</accession>
<organism evidence="4 5">
    <name type="scientific">Phlebotomus papatasi</name>
    <name type="common">Sandfly</name>
    <dbReference type="NCBI Taxonomy" id="29031"/>
    <lineage>
        <taxon>Eukaryota</taxon>
        <taxon>Metazoa</taxon>
        <taxon>Ecdysozoa</taxon>
        <taxon>Arthropoda</taxon>
        <taxon>Hexapoda</taxon>
        <taxon>Insecta</taxon>
        <taxon>Pterygota</taxon>
        <taxon>Neoptera</taxon>
        <taxon>Endopterygota</taxon>
        <taxon>Diptera</taxon>
        <taxon>Nematocera</taxon>
        <taxon>Psychodoidea</taxon>
        <taxon>Psychodidae</taxon>
        <taxon>Phlebotomus</taxon>
        <taxon>Phlebotomus</taxon>
    </lineage>
</organism>
<dbReference type="VEuPathDB" id="VectorBase:PPAPM1_006586"/>
<dbReference type="GO" id="GO:0051489">
    <property type="term" value="P:regulation of filopodium assembly"/>
    <property type="evidence" value="ECO:0007669"/>
    <property type="project" value="TreeGrafter"/>
</dbReference>
<evidence type="ECO:0000313" key="5">
    <source>
        <dbReference type="Proteomes" id="UP000092462"/>
    </source>
</evidence>
<dbReference type="PANTHER" id="PTHR13651">
    <property type="entry name" value="PROTEIN ABITRAM"/>
    <property type="match status" value="1"/>
</dbReference>
<dbReference type="Proteomes" id="UP000092462">
    <property type="component" value="Unassembled WGS sequence"/>
</dbReference>
<evidence type="ECO:0000256" key="1">
    <source>
        <dbReference type="ARBA" id="ARBA00010764"/>
    </source>
</evidence>
<dbReference type="EnsemblMetazoa" id="PPAI006407-RA">
    <property type="protein sequence ID" value="PPAI006407-PA"/>
    <property type="gene ID" value="PPAI006407"/>
</dbReference>
<keyword evidence="5" id="KW-1185">Reference proteome</keyword>
<dbReference type="GO" id="GO:0005634">
    <property type="term" value="C:nucleus"/>
    <property type="evidence" value="ECO:0007669"/>
    <property type="project" value="TreeGrafter"/>
</dbReference>
<dbReference type="Pfam" id="PF01597">
    <property type="entry name" value="GCV_H"/>
    <property type="match status" value="1"/>
</dbReference>
<dbReference type="VEuPathDB" id="VectorBase:PPAI006407"/>
<dbReference type="SUPFAM" id="SSF51230">
    <property type="entry name" value="Single hybrid motif"/>
    <property type="match status" value="1"/>
</dbReference>
<dbReference type="InterPro" id="IPR039169">
    <property type="entry name" value="Abitram"/>
</dbReference>
<dbReference type="Gene3D" id="2.40.50.100">
    <property type="match status" value="1"/>
</dbReference>
<dbReference type="EMBL" id="AJVK01032980">
    <property type="status" value="NOT_ANNOTATED_CDS"/>
    <property type="molecule type" value="Genomic_DNA"/>
</dbReference>
<dbReference type="GO" id="GO:0048813">
    <property type="term" value="P:dendrite morphogenesis"/>
    <property type="evidence" value="ECO:0007669"/>
    <property type="project" value="TreeGrafter"/>
</dbReference>
<name>A0A1B0EXE3_PHLPP</name>
<dbReference type="InterPro" id="IPR011053">
    <property type="entry name" value="Single_hybrid_motif"/>
</dbReference>
<protein>
    <recommendedName>
        <fullName evidence="2">Protein Abitram</fullName>
    </recommendedName>
    <alternativeName>
        <fullName evidence="3">Actin-binding transcription modulator</fullName>
    </alternativeName>
</protein>
<dbReference type="GO" id="GO:0030027">
    <property type="term" value="C:lamellipodium"/>
    <property type="evidence" value="ECO:0007669"/>
    <property type="project" value="TreeGrafter"/>
</dbReference>
<dbReference type="GO" id="GO:0030425">
    <property type="term" value="C:dendrite"/>
    <property type="evidence" value="ECO:0007669"/>
    <property type="project" value="TreeGrafter"/>
</dbReference>
<dbReference type="InterPro" id="IPR033753">
    <property type="entry name" value="GCV_H/Fam206"/>
</dbReference>
<evidence type="ECO:0000256" key="3">
    <source>
        <dbReference type="ARBA" id="ARBA00030463"/>
    </source>
</evidence>
<dbReference type="PANTHER" id="PTHR13651:SF0">
    <property type="entry name" value="PROTEIN ABITRAM"/>
    <property type="match status" value="1"/>
</dbReference>
<comment type="similarity">
    <text evidence="1">Belongs to the ABITRAM family.</text>
</comment>
<dbReference type="GO" id="GO:0003785">
    <property type="term" value="F:actin monomer binding"/>
    <property type="evidence" value="ECO:0007669"/>
    <property type="project" value="TreeGrafter"/>
</dbReference>
<evidence type="ECO:0000313" key="4">
    <source>
        <dbReference type="EnsemblMetazoa" id="PPAI006407-PA"/>
    </source>
</evidence>
<reference evidence="4" key="1">
    <citation type="submission" date="2022-08" db="UniProtKB">
        <authorList>
            <consortium name="EnsemblMetazoa"/>
        </authorList>
    </citation>
    <scope>IDENTIFICATION</scope>
    <source>
        <strain evidence="4">Israel</strain>
    </source>
</reference>
<dbReference type="AlphaFoldDB" id="A0A1B0EXE3"/>